<dbReference type="PANTHER" id="PTHR48021">
    <property type="match status" value="1"/>
</dbReference>
<feature type="transmembrane region" description="Helical" evidence="5">
    <location>
        <begin position="271"/>
        <end position="303"/>
    </location>
</feature>
<evidence type="ECO:0000256" key="4">
    <source>
        <dbReference type="ARBA" id="ARBA00023136"/>
    </source>
</evidence>
<evidence type="ECO:0000256" key="5">
    <source>
        <dbReference type="SAM" id="Phobius"/>
    </source>
</evidence>
<dbReference type="AlphaFoldDB" id="A0A6J2JHY6"/>
<evidence type="ECO:0000259" key="6">
    <source>
        <dbReference type="PROSITE" id="PS50850"/>
    </source>
</evidence>
<dbReference type="GO" id="GO:0022857">
    <property type="term" value="F:transmembrane transporter activity"/>
    <property type="evidence" value="ECO:0007669"/>
    <property type="project" value="InterPro"/>
</dbReference>
<keyword evidence="7" id="KW-1185">Reference proteome</keyword>
<proteinExistence type="predicted"/>
<reference evidence="8" key="1">
    <citation type="submission" date="2025-08" db="UniProtKB">
        <authorList>
            <consortium name="RefSeq"/>
        </authorList>
    </citation>
    <scope>IDENTIFICATION</scope>
    <source>
        <tissue evidence="8">Silk gland</tissue>
    </source>
</reference>
<keyword evidence="4 5" id="KW-0472">Membrane</keyword>
<protein>
    <submittedName>
        <fullName evidence="8">Facilitated trehalose transporter Tret1-like</fullName>
    </submittedName>
</protein>
<dbReference type="PROSITE" id="PS50850">
    <property type="entry name" value="MFS"/>
    <property type="match status" value="1"/>
</dbReference>
<dbReference type="InterPro" id="IPR005829">
    <property type="entry name" value="Sugar_transporter_CS"/>
</dbReference>
<evidence type="ECO:0000256" key="2">
    <source>
        <dbReference type="ARBA" id="ARBA00022692"/>
    </source>
</evidence>
<dbReference type="GO" id="GO:0016020">
    <property type="term" value="C:membrane"/>
    <property type="evidence" value="ECO:0007669"/>
    <property type="project" value="UniProtKB-SubCell"/>
</dbReference>
<sequence length="327" mass="35662">MTNIQNPYPSSNLSILIYGLLQVWTSSVLVKINKDSSVFSEAITETEASWMVSSFFVAPCLLTGPAAYVIDRFGRKLALVMSYVTPLCACFLYIFGTKIWMVIIGRFLCGIGLTIAFIAVPAYTAEIASTEIRGALGTVLQTCSSVGILIMFCIGSIGSYMTVNIIILSITLICAIPMLFIQESPFTLFTKDLCVSLAVFFKLKDDNVEIKGIFNYVPLLSLALVVFCYSAGYGSIYFMIISEIFEGPTRAVGVSAGIQVNSIFFFLNTKFFISLVSLLGASAVFAILSVNCAIGCLYVFFFVPETKGKSFSEIQNTLGFKNNFAAE</sequence>
<feature type="domain" description="Major facilitator superfamily (MFS) profile" evidence="6">
    <location>
        <begin position="1"/>
        <end position="327"/>
    </location>
</feature>
<gene>
    <name evidence="8" type="primary">LOC114241445</name>
</gene>
<feature type="transmembrane region" description="Helical" evidence="5">
    <location>
        <begin position="101"/>
        <end position="123"/>
    </location>
</feature>
<dbReference type="GeneID" id="114241445"/>
<evidence type="ECO:0000313" key="8">
    <source>
        <dbReference type="RefSeq" id="XP_028028069.1"/>
    </source>
</evidence>
<dbReference type="PROSITE" id="PS00216">
    <property type="entry name" value="SUGAR_TRANSPORT_1"/>
    <property type="match status" value="1"/>
</dbReference>
<feature type="transmembrane region" description="Helical" evidence="5">
    <location>
        <begin position="50"/>
        <end position="70"/>
    </location>
</feature>
<keyword evidence="2 5" id="KW-0812">Transmembrane</keyword>
<feature type="transmembrane region" description="Helical" evidence="5">
    <location>
        <begin position="12"/>
        <end position="30"/>
    </location>
</feature>
<dbReference type="Pfam" id="PF00083">
    <property type="entry name" value="Sugar_tr"/>
    <property type="match status" value="2"/>
</dbReference>
<dbReference type="OrthoDB" id="8120565at2759"/>
<evidence type="ECO:0000256" key="3">
    <source>
        <dbReference type="ARBA" id="ARBA00022989"/>
    </source>
</evidence>
<dbReference type="Proteomes" id="UP000504629">
    <property type="component" value="Unplaced"/>
</dbReference>
<feature type="transmembrane region" description="Helical" evidence="5">
    <location>
        <begin position="77"/>
        <end position="95"/>
    </location>
</feature>
<name>A0A6J2JHY6_BOMMA</name>
<dbReference type="InterPro" id="IPR050549">
    <property type="entry name" value="MFS_Trehalose_Transporter"/>
</dbReference>
<comment type="subcellular location">
    <subcellularLocation>
        <location evidence="1">Membrane</location>
        <topology evidence="1">Multi-pass membrane protein</topology>
    </subcellularLocation>
</comment>
<accession>A0A6J2JHY6</accession>
<evidence type="ECO:0000256" key="1">
    <source>
        <dbReference type="ARBA" id="ARBA00004141"/>
    </source>
</evidence>
<dbReference type="KEGG" id="bman:114241445"/>
<dbReference type="InterPro" id="IPR036259">
    <property type="entry name" value="MFS_trans_sf"/>
</dbReference>
<organism evidence="7 8">
    <name type="scientific">Bombyx mandarina</name>
    <name type="common">Wild silk moth</name>
    <name type="synonym">Wild silkworm</name>
    <dbReference type="NCBI Taxonomy" id="7092"/>
    <lineage>
        <taxon>Eukaryota</taxon>
        <taxon>Metazoa</taxon>
        <taxon>Ecdysozoa</taxon>
        <taxon>Arthropoda</taxon>
        <taxon>Hexapoda</taxon>
        <taxon>Insecta</taxon>
        <taxon>Pterygota</taxon>
        <taxon>Neoptera</taxon>
        <taxon>Endopterygota</taxon>
        <taxon>Lepidoptera</taxon>
        <taxon>Glossata</taxon>
        <taxon>Ditrysia</taxon>
        <taxon>Bombycoidea</taxon>
        <taxon>Bombycidae</taxon>
        <taxon>Bombycinae</taxon>
        <taxon>Bombyx</taxon>
    </lineage>
</organism>
<dbReference type="InterPro" id="IPR005828">
    <property type="entry name" value="MFS_sugar_transport-like"/>
</dbReference>
<keyword evidence="3 5" id="KW-1133">Transmembrane helix</keyword>
<dbReference type="PANTHER" id="PTHR48021:SF96">
    <property type="entry name" value="FACILITATED TREHALOSE TRANSPORTER TRET1-1-RELATED"/>
    <property type="match status" value="1"/>
</dbReference>
<dbReference type="SUPFAM" id="SSF103473">
    <property type="entry name" value="MFS general substrate transporter"/>
    <property type="match status" value="2"/>
</dbReference>
<evidence type="ECO:0000313" key="7">
    <source>
        <dbReference type="Proteomes" id="UP000504629"/>
    </source>
</evidence>
<dbReference type="Gene3D" id="1.20.1250.20">
    <property type="entry name" value="MFS general substrate transporter like domains"/>
    <property type="match status" value="2"/>
</dbReference>
<feature type="transmembrane region" description="Helical" evidence="5">
    <location>
        <begin position="135"/>
        <end position="157"/>
    </location>
</feature>
<dbReference type="InterPro" id="IPR020846">
    <property type="entry name" value="MFS_dom"/>
</dbReference>
<feature type="transmembrane region" description="Helical" evidence="5">
    <location>
        <begin position="213"/>
        <end position="240"/>
    </location>
</feature>
<dbReference type="RefSeq" id="XP_028028069.1">
    <property type="nucleotide sequence ID" value="XM_028172268.1"/>
</dbReference>
<feature type="transmembrane region" description="Helical" evidence="5">
    <location>
        <begin position="163"/>
        <end position="181"/>
    </location>
</feature>